<dbReference type="InterPro" id="IPR021388">
    <property type="entry name" value="DUF3024"/>
</dbReference>
<dbReference type="Pfam" id="PF11225">
    <property type="entry name" value="DUF3024"/>
    <property type="match status" value="1"/>
</dbReference>
<keyword evidence="2" id="KW-1185">Reference proteome</keyword>
<evidence type="ECO:0000313" key="2">
    <source>
        <dbReference type="Proteomes" id="UP001595710"/>
    </source>
</evidence>
<dbReference type="Proteomes" id="UP001595710">
    <property type="component" value="Unassembled WGS sequence"/>
</dbReference>
<organism evidence="1 2">
    <name type="scientific">Reinekea marina</name>
    <dbReference type="NCBI Taxonomy" id="1310421"/>
    <lineage>
        <taxon>Bacteria</taxon>
        <taxon>Pseudomonadati</taxon>
        <taxon>Pseudomonadota</taxon>
        <taxon>Gammaproteobacteria</taxon>
        <taxon>Oceanospirillales</taxon>
        <taxon>Saccharospirillaceae</taxon>
        <taxon>Reinekea</taxon>
    </lineage>
</organism>
<reference evidence="2" key="1">
    <citation type="journal article" date="2019" name="Int. J. Syst. Evol. Microbiol.">
        <title>The Global Catalogue of Microorganisms (GCM) 10K type strain sequencing project: providing services to taxonomists for standard genome sequencing and annotation.</title>
        <authorList>
            <consortium name="The Broad Institute Genomics Platform"/>
            <consortium name="The Broad Institute Genome Sequencing Center for Infectious Disease"/>
            <person name="Wu L."/>
            <person name="Ma J."/>
        </authorList>
    </citation>
    <scope>NUCLEOTIDE SEQUENCE [LARGE SCALE GENOMIC DNA]</scope>
    <source>
        <strain evidence="2">CECT 8288</strain>
    </source>
</reference>
<gene>
    <name evidence="1" type="ORF">ACFOND_10530</name>
</gene>
<protein>
    <recommendedName>
        <fullName evidence="3">DUF3024 family protein</fullName>
    </recommendedName>
</protein>
<accession>A0ABV7WUE1</accession>
<name>A0ABV7WUE1_9GAMM</name>
<comment type="caution">
    <text evidence="1">The sequence shown here is derived from an EMBL/GenBank/DDBJ whole genome shotgun (WGS) entry which is preliminary data.</text>
</comment>
<dbReference type="EMBL" id="JBHRYN010000012">
    <property type="protein sequence ID" value="MFC3702078.1"/>
    <property type="molecule type" value="Genomic_DNA"/>
</dbReference>
<evidence type="ECO:0000313" key="1">
    <source>
        <dbReference type="EMBL" id="MFC3702078.1"/>
    </source>
</evidence>
<dbReference type="RefSeq" id="WP_290281614.1">
    <property type="nucleotide sequence ID" value="NZ_JAUFQI010000001.1"/>
</dbReference>
<evidence type="ECO:0008006" key="3">
    <source>
        <dbReference type="Google" id="ProtNLM"/>
    </source>
</evidence>
<sequence>MSKGNEIPPLLKKQAEQSLAKFVDQAPKGKVFIATFKGARVLIQEQVPHPKNAKPLNLPYALLDYTDQGWQLLFRGTSGQWQLMPGDLPSAHIEEKLEQIRVDALGVF</sequence>
<proteinExistence type="predicted"/>